<gene>
    <name evidence="1" type="ORF">DPEC_G00166040</name>
</gene>
<sequence length="94" mass="10397">MCFGVLSATIDFLYRTSQGSTRTRGHHWPSLHNPLIDWTQTRIHLKAAVPPVPGSTLTGVSEYLDLSSVPDVYHDLQEVFSKTRANAINTSSSL</sequence>
<evidence type="ECO:0000313" key="2">
    <source>
        <dbReference type="Proteomes" id="UP001157502"/>
    </source>
</evidence>
<evidence type="ECO:0000313" key="1">
    <source>
        <dbReference type="EMBL" id="KAJ8003117.1"/>
    </source>
</evidence>
<comment type="caution">
    <text evidence="1">The sequence shown here is derived from an EMBL/GenBank/DDBJ whole genome shotgun (WGS) entry which is preliminary data.</text>
</comment>
<keyword evidence="2" id="KW-1185">Reference proteome</keyword>
<organism evidence="1 2">
    <name type="scientific">Dallia pectoralis</name>
    <name type="common">Alaska blackfish</name>
    <dbReference type="NCBI Taxonomy" id="75939"/>
    <lineage>
        <taxon>Eukaryota</taxon>
        <taxon>Metazoa</taxon>
        <taxon>Chordata</taxon>
        <taxon>Craniata</taxon>
        <taxon>Vertebrata</taxon>
        <taxon>Euteleostomi</taxon>
        <taxon>Actinopterygii</taxon>
        <taxon>Neopterygii</taxon>
        <taxon>Teleostei</taxon>
        <taxon>Protacanthopterygii</taxon>
        <taxon>Esociformes</taxon>
        <taxon>Umbridae</taxon>
        <taxon>Dallia</taxon>
    </lineage>
</organism>
<reference evidence="1" key="1">
    <citation type="submission" date="2021-05" db="EMBL/GenBank/DDBJ databases">
        <authorList>
            <person name="Pan Q."/>
            <person name="Jouanno E."/>
            <person name="Zahm M."/>
            <person name="Klopp C."/>
            <person name="Cabau C."/>
            <person name="Louis A."/>
            <person name="Berthelot C."/>
            <person name="Parey E."/>
            <person name="Roest Crollius H."/>
            <person name="Montfort J."/>
            <person name="Robinson-Rechavi M."/>
            <person name="Bouchez O."/>
            <person name="Lampietro C."/>
            <person name="Lopez Roques C."/>
            <person name="Donnadieu C."/>
            <person name="Postlethwait J."/>
            <person name="Bobe J."/>
            <person name="Dillon D."/>
            <person name="Chandos A."/>
            <person name="von Hippel F."/>
            <person name="Guiguen Y."/>
        </authorList>
    </citation>
    <scope>NUCLEOTIDE SEQUENCE</scope>
    <source>
        <strain evidence="1">YG-Jan2019</strain>
    </source>
</reference>
<name>A0ACC2GHV7_DALPE</name>
<accession>A0ACC2GHV7</accession>
<proteinExistence type="predicted"/>
<dbReference type="EMBL" id="CM055740">
    <property type="protein sequence ID" value="KAJ8003117.1"/>
    <property type="molecule type" value="Genomic_DNA"/>
</dbReference>
<protein>
    <submittedName>
        <fullName evidence="1">Uncharacterized protein</fullName>
    </submittedName>
</protein>
<dbReference type="Proteomes" id="UP001157502">
    <property type="component" value="Chromosome 13"/>
</dbReference>